<dbReference type="Proteomes" id="UP000620046">
    <property type="component" value="Unassembled WGS sequence"/>
</dbReference>
<dbReference type="Pfam" id="PF06094">
    <property type="entry name" value="GGACT"/>
    <property type="match status" value="1"/>
</dbReference>
<dbReference type="SUPFAM" id="SSF110857">
    <property type="entry name" value="Gamma-glutamyl cyclotransferase-like"/>
    <property type="match status" value="1"/>
</dbReference>
<organism evidence="2 3">
    <name type="scientific">Dyella nitratireducens</name>
    <dbReference type="NCBI Taxonomy" id="1849580"/>
    <lineage>
        <taxon>Bacteria</taxon>
        <taxon>Pseudomonadati</taxon>
        <taxon>Pseudomonadota</taxon>
        <taxon>Gammaproteobacteria</taxon>
        <taxon>Lysobacterales</taxon>
        <taxon>Rhodanobacteraceae</taxon>
        <taxon>Dyella</taxon>
    </lineage>
</organism>
<dbReference type="CDD" id="cd06661">
    <property type="entry name" value="GGCT_like"/>
    <property type="match status" value="1"/>
</dbReference>
<comment type="caution">
    <text evidence="2">The sequence shown here is derived from an EMBL/GenBank/DDBJ whole genome shotgun (WGS) entry which is preliminary data.</text>
</comment>
<gene>
    <name evidence="2" type="ORF">GCM10010981_35980</name>
</gene>
<dbReference type="InterPro" id="IPR036568">
    <property type="entry name" value="GGCT-like_sf"/>
</dbReference>
<dbReference type="Gene3D" id="3.10.490.10">
    <property type="entry name" value="Gamma-glutamyl cyclotransferase-like"/>
    <property type="match status" value="1"/>
</dbReference>
<evidence type="ECO:0000259" key="1">
    <source>
        <dbReference type="Pfam" id="PF06094"/>
    </source>
</evidence>
<dbReference type="RefSeq" id="WP_188796323.1">
    <property type="nucleotide sequence ID" value="NZ_BMJA01000003.1"/>
</dbReference>
<reference evidence="3" key="1">
    <citation type="journal article" date="2019" name="Int. J. Syst. Evol. Microbiol.">
        <title>The Global Catalogue of Microorganisms (GCM) 10K type strain sequencing project: providing services to taxonomists for standard genome sequencing and annotation.</title>
        <authorList>
            <consortium name="The Broad Institute Genomics Platform"/>
            <consortium name="The Broad Institute Genome Sequencing Center for Infectious Disease"/>
            <person name="Wu L."/>
            <person name="Ma J."/>
        </authorList>
    </citation>
    <scope>NUCLEOTIDE SEQUENCE [LARGE SCALE GENOMIC DNA]</scope>
    <source>
        <strain evidence="3">CGMCC 1.15439</strain>
    </source>
</reference>
<feature type="domain" description="Gamma-glutamylcyclotransferase AIG2-like" evidence="1">
    <location>
        <begin position="4"/>
        <end position="109"/>
    </location>
</feature>
<name>A0ABQ1GGZ9_9GAMM</name>
<evidence type="ECO:0000313" key="2">
    <source>
        <dbReference type="EMBL" id="GGA43659.1"/>
    </source>
</evidence>
<dbReference type="EMBL" id="BMJA01000003">
    <property type="protein sequence ID" value="GGA43659.1"/>
    <property type="molecule type" value="Genomic_DNA"/>
</dbReference>
<sequence>MPKLFSYGTLQQENVQLATFGRRLAGHRDQLIGFVQTDIKIEDPDVIKASGKTHHPMLVSTNRPDDCVNGTVFDITETELAQADEYEVDDYKRIAVTLVSGLQAWVYVDARLATSYDPTPTQATKG</sequence>
<protein>
    <submittedName>
        <fullName evidence="2">Gamma-glutamylcyclotransferase</fullName>
    </submittedName>
</protein>
<dbReference type="InterPro" id="IPR009288">
    <property type="entry name" value="AIG2-like_dom"/>
</dbReference>
<proteinExistence type="predicted"/>
<accession>A0ABQ1GGZ9</accession>
<dbReference type="InterPro" id="IPR013024">
    <property type="entry name" value="GGCT-like"/>
</dbReference>
<evidence type="ECO:0000313" key="3">
    <source>
        <dbReference type="Proteomes" id="UP000620046"/>
    </source>
</evidence>
<keyword evidence="3" id="KW-1185">Reference proteome</keyword>